<evidence type="ECO:0000259" key="1">
    <source>
        <dbReference type="Pfam" id="PF11716"/>
    </source>
</evidence>
<dbReference type="SUPFAM" id="SSF109854">
    <property type="entry name" value="DinB/YfiT-like putative metalloenzymes"/>
    <property type="match status" value="1"/>
</dbReference>
<keyword evidence="2" id="KW-0413">Isomerase</keyword>
<name>A0A4R4VCC1_9ACTN</name>
<dbReference type="NCBIfam" id="TIGR03083">
    <property type="entry name" value="maleylpyruvate isomerase family mycothiol-dependent enzyme"/>
    <property type="match status" value="1"/>
</dbReference>
<proteinExistence type="predicted"/>
<dbReference type="Proteomes" id="UP000295258">
    <property type="component" value="Unassembled WGS sequence"/>
</dbReference>
<accession>A0A4R4VCC1</accession>
<evidence type="ECO:0000313" key="3">
    <source>
        <dbReference type="Proteomes" id="UP000295258"/>
    </source>
</evidence>
<comment type="caution">
    <text evidence="2">The sequence shown here is derived from an EMBL/GenBank/DDBJ whole genome shotgun (WGS) entry which is preliminary data.</text>
</comment>
<feature type="domain" description="Mycothiol-dependent maleylpyruvate isomerase metal-binding" evidence="1">
    <location>
        <begin position="5"/>
        <end position="138"/>
    </location>
</feature>
<sequence length="191" mass="20648">MDLGTELFLRTVDSLDDAQLSEPSALPGWNRRHVVAHVHGNAEALRRLVSWAATGVERRMYAGARQRAEEIESISALPAGTLRDLVGQSARDLAADMDRLPEQAWNTLVVTARGRTIPAAEIVWMRTREVTVHAVDLAHGVGFADLPEEINVALIADALDTHARRSGDAAAGLAAWLTGRNAEPPALGPWL</sequence>
<dbReference type="Pfam" id="PF11716">
    <property type="entry name" value="MDMPI_N"/>
    <property type="match status" value="1"/>
</dbReference>
<reference evidence="2 3" key="1">
    <citation type="submission" date="2019-03" db="EMBL/GenBank/DDBJ databases">
        <title>Draft genome sequences of novel Actinobacteria.</title>
        <authorList>
            <person name="Sahin N."/>
            <person name="Ay H."/>
            <person name="Saygin H."/>
        </authorList>
    </citation>
    <scope>NUCLEOTIDE SEQUENCE [LARGE SCALE GENOMIC DNA]</scope>
    <source>
        <strain evidence="2 3">KC310</strain>
    </source>
</reference>
<dbReference type="GO" id="GO:0046872">
    <property type="term" value="F:metal ion binding"/>
    <property type="evidence" value="ECO:0007669"/>
    <property type="project" value="InterPro"/>
</dbReference>
<dbReference type="Gene3D" id="1.20.120.450">
    <property type="entry name" value="dinb family like domain"/>
    <property type="match status" value="1"/>
</dbReference>
<keyword evidence="3" id="KW-1185">Reference proteome</keyword>
<dbReference type="GO" id="GO:0016853">
    <property type="term" value="F:isomerase activity"/>
    <property type="evidence" value="ECO:0007669"/>
    <property type="project" value="UniProtKB-KW"/>
</dbReference>
<dbReference type="InterPro" id="IPR034660">
    <property type="entry name" value="DinB/YfiT-like"/>
</dbReference>
<keyword evidence="2" id="KW-0670">Pyruvate</keyword>
<dbReference type="AlphaFoldDB" id="A0A4R4VCC1"/>
<dbReference type="InterPro" id="IPR017517">
    <property type="entry name" value="Maleyloyr_isom"/>
</dbReference>
<dbReference type="EMBL" id="SMKO01000060">
    <property type="protein sequence ID" value="TDD02872.1"/>
    <property type="molecule type" value="Genomic_DNA"/>
</dbReference>
<organism evidence="2 3">
    <name type="scientific">Nonomuraea deserti</name>
    <dbReference type="NCBI Taxonomy" id="1848322"/>
    <lineage>
        <taxon>Bacteria</taxon>
        <taxon>Bacillati</taxon>
        <taxon>Actinomycetota</taxon>
        <taxon>Actinomycetes</taxon>
        <taxon>Streptosporangiales</taxon>
        <taxon>Streptosporangiaceae</taxon>
        <taxon>Nonomuraea</taxon>
    </lineage>
</organism>
<evidence type="ECO:0000313" key="2">
    <source>
        <dbReference type="EMBL" id="TDD02872.1"/>
    </source>
</evidence>
<dbReference type="InterPro" id="IPR024344">
    <property type="entry name" value="MDMPI_metal-binding"/>
</dbReference>
<gene>
    <name evidence="2" type="ORF">E1292_22465</name>
</gene>
<protein>
    <submittedName>
        <fullName evidence="2">Maleylpyruvate isomerase family mycothiol-dependent enzyme</fullName>
    </submittedName>
</protein>